<dbReference type="Gene3D" id="2.70.150.10">
    <property type="entry name" value="Calcium-transporting ATPase, cytoplasmic transduction domain A"/>
    <property type="match status" value="1"/>
</dbReference>
<organism evidence="3 4">
    <name type="scientific">Araneus ventricosus</name>
    <name type="common">Orbweaver spider</name>
    <name type="synonym">Epeira ventricosa</name>
    <dbReference type="NCBI Taxonomy" id="182803"/>
    <lineage>
        <taxon>Eukaryota</taxon>
        <taxon>Metazoa</taxon>
        <taxon>Ecdysozoa</taxon>
        <taxon>Arthropoda</taxon>
        <taxon>Chelicerata</taxon>
        <taxon>Arachnida</taxon>
        <taxon>Araneae</taxon>
        <taxon>Araneomorphae</taxon>
        <taxon>Entelegynae</taxon>
        <taxon>Araneoidea</taxon>
        <taxon>Araneidae</taxon>
        <taxon>Araneus</taxon>
    </lineage>
</organism>
<dbReference type="AlphaFoldDB" id="A0A4Y2IUH7"/>
<evidence type="ECO:0000313" key="3">
    <source>
        <dbReference type="EMBL" id="GBM81295.1"/>
    </source>
</evidence>
<feature type="transmembrane region" description="Helical" evidence="1">
    <location>
        <begin position="275"/>
        <end position="304"/>
    </location>
</feature>
<dbReference type="SUPFAM" id="SSF53098">
    <property type="entry name" value="Ribonuclease H-like"/>
    <property type="match status" value="1"/>
</dbReference>
<sequence length="645" mass="72814">MAKCWRRNEDHTETERRVRANDPDFNAQFKYANNFIKTSKYSLVTFVPQNLFEQFQRLANFYFLCLLVLQLIPQISSLTALTTAVPLAVVLTVTALKDAIDDFQRHRSDSQVNNRLSQVLREGRLMEERWFRVQVGDIVRMESDQFVAADLLLLSTSEPNGLCYIETAELDGETNLKCRQAIPETAELGEDHGLFGKFTGDVICEAPNNNLSKFEGTLRWEGETYSLDNDKVLYRGCVLRNTRWCYGLVIFAGRDTKLMQNSGKTIFKRTSLDRLLNIIIIGIVFFLLSLCLFCTVACGIWESVTGSDFRLYLPWDSLVPKSDTGGATVTAVLVFFSYGIVMNTVVPISLYVSSCNGCRHRDMGRCSLPPFITDTQPHDLEMKATGWSTHPSEHLKPNQISFEDGEAYIARKDIINIFTDGSKTEHGVGAAFCVLANDIWDYQWSAKLNDNNTVFQAELTALHEAVIYAFHLPNHNTSKIHVDNRASIMASSSSKSTNETARNIFKILLSNPRIKVSWVKAHAGNIGNDRADQLAKDATQHGQPYSHTKLPKPHIKGLLRKRMLEECQTSWKNGDTGRKIYNIMPSVSLCPTNWIREDVIFFSQHGPFPAYLKRFPCLTAINAVVVESARLFTMPRSVSIQCLGI</sequence>
<reference evidence="3 4" key="1">
    <citation type="journal article" date="2019" name="Sci. Rep.">
        <title>Orb-weaving spider Araneus ventricosus genome elucidates the spidroin gene catalogue.</title>
        <authorList>
            <person name="Kono N."/>
            <person name="Nakamura H."/>
            <person name="Ohtoshi R."/>
            <person name="Moran D.A.P."/>
            <person name="Shinohara A."/>
            <person name="Yoshida Y."/>
            <person name="Fujiwara M."/>
            <person name="Mori M."/>
            <person name="Tomita M."/>
            <person name="Arakawa K."/>
        </authorList>
    </citation>
    <scope>NUCLEOTIDE SEQUENCE [LARGE SCALE GENOMIC DNA]</scope>
</reference>
<keyword evidence="1" id="KW-1133">Transmembrane helix</keyword>
<feature type="transmembrane region" description="Helical" evidence="1">
    <location>
        <begin position="324"/>
        <end position="352"/>
    </location>
</feature>
<dbReference type="GO" id="GO:0005802">
    <property type="term" value="C:trans-Golgi network"/>
    <property type="evidence" value="ECO:0007669"/>
    <property type="project" value="TreeGrafter"/>
</dbReference>
<dbReference type="InterPro" id="IPR023298">
    <property type="entry name" value="ATPase_P-typ_TM_dom_sf"/>
</dbReference>
<dbReference type="Gene3D" id="3.30.420.10">
    <property type="entry name" value="Ribonuclease H-like superfamily/Ribonuclease H"/>
    <property type="match status" value="1"/>
</dbReference>
<evidence type="ECO:0000256" key="1">
    <source>
        <dbReference type="SAM" id="Phobius"/>
    </source>
</evidence>
<dbReference type="GO" id="GO:0004523">
    <property type="term" value="F:RNA-DNA hybrid ribonuclease activity"/>
    <property type="evidence" value="ECO:0007669"/>
    <property type="project" value="InterPro"/>
</dbReference>
<dbReference type="Proteomes" id="UP000499080">
    <property type="component" value="Unassembled WGS sequence"/>
</dbReference>
<proteinExistence type="predicted"/>
<evidence type="ECO:0000259" key="2">
    <source>
        <dbReference type="PROSITE" id="PS50879"/>
    </source>
</evidence>
<dbReference type="InterPro" id="IPR032631">
    <property type="entry name" value="P-type_ATPase_N"/>
</dbReference>
<dbReference type="InterPro" id="IPR012337">
    <property type="entry name" value="RNaseH-like_sf"/>
</dbReference>
<keyword evidence="1" id="KW-0472">Membrane</keyword>
<dbReference type="OrthoDB" id="6406628at2759"/>
<keyword evidence="1" id="KW-0812">Transmembrane</keyword>
<dbReference type="InterPro" id="IPR008250">
    <property type="entry name" value="ATPase_P-typ_transduc_dom_A_sf"/>
</dbReference>
<protein>
    <submittedName>
        <fullName evidence="3">Putative phospholipid-transporting ATPase IM</fullName>
    </submittedName>
</protein>
<dbReference type="SUPFAM" id="SSF81665">
    <property type="entry name" value="Calcium ATPase, transmembrane domain M"/>
    <property type="match status" value="1"/>
</dbReference>
<dbReference type="InterPro" id="IPR002156">
    <property type="entry name" value="RNaseH_domain"/>
</dbReference>
<dbReference type="PROSITE" id="PS50879">
    <property type="entry name" value="RNASE_H_1"/>
    <property type="match status" value="1"/>
</dbReference>
<dbReference type="Pfam" id="PF16209">
    <property type="entry name" value="PhoLip_ATPase_N"/>
    <property type="match status" value="1"/>
</dbReference>
<dbReference type="GO" id="GO:0005886">
    <property type="term" value="C:plasma membrane"/>
    <property type="evidence" value="ECO:0007669"/>
    <property type="project" value="TreeGrafter"/>
</dbReference>
<dbReference type="FunFam" id="2.70.150.10:FF:000025">
    <property type="entry name" value="Phospholipid-transporting ATPase"/>
    <property type="match status" value="1"/>
</dbReference>
<dbReference type="PANTHER" id="PTHR24092:SF190">
    <property type="entry name" value="PHOSPHOLIPID-TRANSPORTING ATPASE"/>
    <property type="match status" value="1"/>
</dbReference>
<dbReference type="CDD" id="cd09276">
    <property type="entry name" value="Rnase_HI_RT_non_LTR"/>
    <property type="match status" value="1"/>
</dbReference>
<dbReference type="GO" id="GO:0007030">
    <property type="term" value="P:Golgi organization"/>
    <property type="evidence" value="ECO:0007669"/>
    <property type="project" value="TreeGrafter"/>
</dbReference>
<gene>
    <name evidence="3" type="primary">ATP8B4_2</name>
    <name evidence="3" type="ORF">AVEN_242406_1</name>
</gene>
<dbReference type="SUPFAM" id="SSF81653">
    <property type="entry name" value="Calcium ATPase, transduction domain A"/>
    <property type="match status" value="1"/>
</dbReference>
<keyword evidence="4" id="KW-1185">Reference proteome</keyword>
<dbReference type="InterPro" id="IPR036397">
    <property type="entry name" value="RNaseH_sf"/>
</dbReference>
<dbReference type="GO" id="GO:0003676">
    <property type="term" value="F:nucleic acid binding"/>
    <property type="evidence" value="ECO:0007669"/>
    <property type="project" value="InterPro"/>
</dbReference>
<comment type="caution">
    <text evidence="3">The sequence shown here is derived from an EMBL/GenBank/DDBJ whole genome shotgun (WGS) entry which is preliminary data.</text>
</comment>
<dbReference type="Pfam" id="PF00075">
    <property type="entry name" value="RNase_H"/>
    <property type="match status" value="1"/>
</dbReference>
<accession>A0A4Y2IUH7</accession>
<feature type="domain" description="RNase H type-1" evidence="2">
    <location>
        <begin position="411"/>
        <end position="540"/>
    </location>
</feature>
<name>A0A4Y2IUH7_ARAVE</name>
<dbReference type="GO" id="GO:0045332">
    <property type="term" value="P:phospholipid translocation"/>
    <property type="evidence" value="ECO:0007669"/>
    <property type="project" value="TreeGrafter"/>
</dbReference>
<dbReference type="EMBL" id="BGPR01002934">
    <property type="protein sequence ID" value="GBM81295.1"/>
    <property type="molecule type" value="Genomic_DNA"/>
</dbReference>
<dbReference type="GO" id="GO:0140326">
    <property type="term" value="F:ATPase-coupled intramembrane lipid transporter activity"/>
    <property type="evidence" value="ECO:0007669"/>
    <property type="project" value="TreeGrafter"/>
</dbReference>
<evidence type="ECO:0000313" key="4">
    <source>
        <dbReference type="Proteomes" id="UP000499080"/>
    </source>
</evidence>
<dbReference type="PANTHER" id="PTHR24092">
    <property type="entry name" value="PROBABLE PHOSPHOLIPID-TRANSPORTING ATPASE"/>
    <property type="match status" value="1"/>
</dbReference>